<comment type="caution">
    <text evidence="4">The sequence shown here is derived from an EMBL/GenBank/DDBJ whole genome shotgun (WGS) entry which is preliminary data.</text>
</comment>
<evidence type="ECO:0000256" key="2">
    <source>
        <dbReference type="ARBA" id="ARBA00022857"/>
    </source>
</evidence>
<dbReference type="GO" id="GO:0016491">
    <property type="term" value="F:oxidoreductase activity"/>
    <property type="evidence" value="ECO:0007669"/>
    <property type="project" value="UniProtKB-KW"/>
</dbReference>
<dbReference type="PRINTS" id="PR00081">
    <property type="entry name" value="GDHRDH"/>
</dbReference>
<keyword evidence="3" id="KW-0560">Oxidoreductase</keyword>
<dbReference type="InterPro" id="IPR002347">
    <property type="entry name" value="SDR_fam"/>
</dbReference>
<gene>
    <name evidence="4" type="ORF">NKR23_g1218</name>
</gene>
<dbReference type="EMBL" id="JANBVO010000002">
    <property type="protein sequence ID" value="KAJ9156214.1"/>
    <property type="molecule type" value="Genomic_DNA"/>
</dbReference>
<dbReference type="PROSITE" id="PS00061">
    <property type="entry name" value="ADH_SHORT"/>
    <property type="match status" value="1"/>
</dbReference>
<evidence type="ECO:0000256" key="3">
    <source>
        <dbReference type="ARBA" id="ARBA00023002"/>
    </source>
</evidence>
<keyword evidence="5" id="KW-1185">Reference proteome</keyword>
<dbReference type="Proteomes" id="UP001174694">
    <property type="component" value="Unassembled WGS sequence"/>
</dbReference>
<dbReference type="Gene3D" id="3.40.50.720">
    <property type="entry name" value="NAD(P)-binding Rossmann-like Domain"/>
    <property type="match status" value="1"/>
</dbReference>
<dbReference type="PANTHER" id="PTHR43639:SF1">
    <property type="entry name" value="SHORT-CHAIN DEHYDROGENASE_REDUCTASE FAMILY PROTEIN"/>
    <property type="match status" value="1"/>
</dbReference>
<dbReference type="PRINTS" id="PR00080">
    <property type="entry name" value="SDRFAMILY"/>
</dbReference>
<dbReference type="CDD" id="cd05233">
    <property type="entry name" value="SDR_c"/>
    <property type="match status" value="1"/>
</dbReference>
<keyword evidence="2" id="KW-0521">NADP</keyword>
<reference evidence="4" key="1">
    <citation type="submission" date="2022-07" db="EMBL/GenBank/DDBJ databases">
        <title>Fungi with potential for degradation of polypropylene.</title>
        <authorList>
            <person name="Gostincar C."/>
        </authorList>
    </citation>
    <scope>NUCLEOTIDE SEQUENCE</scope>
    <source>
        <strain evidence="4">EXF-13308</strain>
    </source>
</reference>
<proteinExistence type="inferred from homology"/>
<sequence>MSKTLQGKIAIVTGAAKSNGVGFATAYALAEQGANIVLHYNSNKDAALKSADVLRKLGVEVATVQADAASVTFGKDIVAATLAAFPGKTIDILVNNAGQMAGYPSLKDFPVEDFDTAFHVNTRSVFLLVQAAEPHLTSPGARIINISSIVARMGFSNAGFYAGSKAALHALSRGWAEELGARGVTVNVVSLGPIDTDIVLPDEHPLVHKFRADQYVKRNGSAAEAAQAILFLASPGSSFVTGQVLGVDGGMTY</sequence>
<name>A0AA38RRY4_9PEZI</name>
<dbReference type="AlphaFoldDB" id="A0AA38RRY4"/>
<dbReference type="SUPFAM" id="SSF51735">
    <property type="entry name" value="NAD(P)-binding Rossmann-fold domains"/>
    <property type="match status" value="1"/>
</dbReference>
<evidence type="ECO:0000313" key="4">
    <source>
        <dbReference type="EMBL" id="KAJ9156214.1"/>
    </source>
</evidence>
<evidence type="ECO:0000313" key="5">
    <source>
        <dbReference type="Proteomes" id="UP001174694"/>
    </source>
</evidence>
<accession>A0AA38RRY4</accession>
<evidence type="ECO:0000256" key="1">
    <source>
        <dbReference type="ARBA" id="ARBA00006484"/>
    </source>
</evidence>
<protein>
    <submittedName>
        <fullName evidence="4">NAD(P)-binding domain protein</fullName>
    </submittedName>
</protein>
<dbReference type="Pfam" id="PF13561">
    <property type="entry name" value="adh_short_C2"/>
    <property type="match status" value="1"/>
</dbReference>
<dbReference type="PANTHER" id="PTHR43639">
    <property type="entry name" value="OXIDOREDUCTASE, SHORT-CHAIN DEHYDROGENASE/REDUCTASE FAMILY (AFU_ORTHOLOGUE AFUA_5G02870)"/>
    <property type="match status" value="1"/>
</dbReference>
<dbReference type="InterPro" id="IPR036291">
    <property type="entry name" value="NAD(P)-bd_dom_sf"/>
</dbReference>
<organism evidence="4 5">
    <name type="scientific">Pleurostoma richardsiae</name>
    <dbReference type="NCBI Taxonomy" id="41990"/>
    <lineage>
        <taxon>Eukaryota</taxon>
        <taxon>Fungi</taxon>
        <taxon>Dikarya</taxon>
        <taxon>Ascomycota</taxon>
        <taxon>Pezizomycotina</taxon>
        <taxon>Sordariomycetes</taxon>
        <taxon>Sordariomycetidae</taxon>
        <taxon>Calosphaeriales</taxon>
        <taxon>Pleurostomataceae</taxon>
        <taxon>Pleurostoma</taxon>
    </lineage>
</organism>
<dbReference type="InterPro" id="IPR020904">
    <property type="entry name" value="Sc_DH/Rdtase_CS"/>
</dbReference>
<comment type="similarity">
    <text evidence="1">Belongs to the short-chain dehydrogenases/reductases (SDR) family.</text>
</comment>
<dbReference type="FunFam" id="3.40.50.720:FF:000084">
    <property type="entry name" value="Short-chain dehydrogenase reductase"/>
    <property type="match status" value="1"/>
</dbReference>